<dbReference type="Proteomes" id="UP000634206">
    <property type="component" value="Unassembled WGS sequence"/>
</dbReference>
<protein>
    <submittedName>
        <fullName evidence="1">Uncharacterized protein</fullName>
    </submittedName>
</protein>
<name>A0AAE2SCE0_9BACT</name>
<reference evidence="1" key="1">
    <citation type="submission" date="2021-01" db="EMBL/GenBank/DDBJ databases">
        <title>Modified the classification status of verrucomicrobia.</title>
        <authorList>
            <person name="Feng X."/>
        </authorList>
    </citation>
    <scope>NUCLEOTIDE SEQUENCE</scope>
    <source>
        <strain evidence="1">5K15</strain>
    </source>
</reference>
<dbReference type="AlphaFoldDB" id="A0AAE2SCE0"/>
<gene>
    <name evidence="1" type="ORF">JIN83_11665</name>
</gene>
<evidence type="ECO:0000313" key="1">
    <source>
        <dbReference type="EMBL" id="MBK1855620.1"/>
    </source>
</evidence>
<sequence length="68" mass="7954">MNLFTNYHDWRSTMIDRAGLTLNHDYCSERLSVLEDENAAETQTFIRLYGAPYHQKVVGWFQQALSEA</sequence>
<organism evidence="1 2">
    <name type="scientific">Oceaniferula flava</name>
    <dbReference type="NCBI Taxonomy" id="2800421"/>
    <lineage>
        <taxon>Bacteria</taxon>
        <taxon>Pseudomonadati</taxon>
        <taxon>Verrucomicrobiota</taxon>
        <taxon>Verrucomicrobiia</taxon>
        <taxon>Verrucomicrobiales</taxon>
        <taxon>Verrucomicrobiaceae</taxon>
        <taxon>Oceaniferula</taxon>
    </lineage>
</organism>
<proteinExistence type="predicted"/>
<dbReference type="RefSeq" id="WP_309490234.1">
    <property type="nucleotide sequence ID" value="NZ_JAENIG010000007.1"/>
</dbReference>
<evidence type="ECO:0000313" key="2">
    <source>
        <dbReference type="Proteomes" id="UP000634206"/>
    </source>
</evidence>
<accession>A0AAE2SCE0</accession>
<keyword evidence="2" id="KW-1185">Reference proteome</keyword>
<dbReference type="EMBL" id="JAENIG010000007">
    <property type="protein sequence ID" value="MBK1855620.1"/>
    <property type="molecule type" value="Genomic_DNA"/>
</dbReference>
<comment type="caution">
    <text evidence="1">The sequence shown here is derived from an EMBL/GenBank/DDBJ whole genome shotgun (WGS) entry which is preliminary data.</text>
</comment>